<dbReference type="Proteomes" id="UP000636800">
    <property type="component" value="Chromosome 1"/>
</dbReference>
<organism evidence="2 3">
    <name type="scientific">Vanilla planifolia</name>
    <name type="common">Vanilla</name>
    <dbReference type="NCBI Taxonomy" id="51239"/>
    <lineage>
        <taxon>Eukaryota</taxon>
        <taxon>Viridiplantae</taxon>
        <taxon>Streptophyta</taxon>
        <taxon>Embryophyta</taxon>
        <taxon>Tracheophyta</taxon>
        <taxon>Spermatophyta</taxon>
        <taxon>Magnoliopsida</taxon>
        <taxon>Liliopsida</taxon>
        <taxon>Asparagales</taxon>
        <taxon>Orchidaceae</taxon>
        <taxon>Vanilloideae</taxon>
        <taxon>Vanilleae</taxon>
        <taxon>Vanilla</taxon>
    </lineage>
</organism>
<evidence type="ECO:0000313" key="2">
    <source>
        <dbReference type="EMBL" id="KAG0497689.1"/>
    </source>
</evidence>
<dbReference type="EMBL" id="JADCNL010000001">
    <property type="protein sequence ID" value="KAG0497689.1"/>
    <property type="molecule type" value="Genomic_DNA"/>
</dbReference>
<accession>A0A835RTB6</accession>
<comment type="caution">
    <text evidence="2">The sequence shown here is derived from an EMBL/GenBank/DDBJ whole genome shotgun (WGS) entry which is preliminary data.</text>
</comment>
<protein>
    <recommendedName>
        <fullName evidence="4">DUF1677 family protein</fullName>
    </recommendedName>
</protein>
<gene>
    <name evidence="2" type="ORF">HPP92_002380</name>
</gene>
<keyword evidence="3" id="KW-1185">Reference proteome</keyword>
<sequence>MSILPTEGTAAAVDLNFAECECCGLGEECTPAYIDQVRERHHGSWICGLCSEAVQDEIHRAEYRISIEEAIDRHMRFSRKLHLAAEKPEESAELLIAALRQLMRRGLESPRSQGSTPASPRWRTEDEVSDGIGKPSSLTTSGSCFPAVAG</sequence>
<dbReference type="AlphaFoldDB" id="A0A835RTB6"/>
<evidence type="ECO:0000313" key="3">
    <source>
        <dbReference type="Proteomes" id="UP000636800"/>
    </source>
</evidence>
<evidence type="ECO:0008006" key="4">
    <source>
        <dbReference type="Google" id="ProtNLM"/>
    </source>
</evidence>
<name>A0A835RTB6_VANPL</name>
<dbReference type="Pfam" id="PF07911">
    <property type="entry name" value="DUF1677"/>
    <property type="match status" value="1"/>
</dbReference>
<dbReference type="PANTHER" id="PTHR33108">
    <property type="entry name" value="OS01G0745000 PROTEIN"/>
    <property type="match status" value="1"/>
</dbReference>
<reference evidence="2 3" key="1">
    <citation type="journal article" date="2020" name="Nat. Food">
        <title>A phased Vanilla planifolia genome enables genetic improvement of flavour and production.</title>
        <authorList>
            <person name="Hasing T."/>
            <person name="Tang H."/>
            <person name="Brym M."/>
            <person name="Khazi F."/>
            <person name="Huang T."/>
            <person name="Chambers A.H."/>
        </authorList>
    </citation>
    <scope>NUCLEOTIDE SEQUENCE [LARGE SCALE GENOMIC DNA]</scope>
    <source>
        <tissue evidence="2">Leaf</tissue>
    </source>
</reference>
<dbReference type="InterPro" id="IPR012876">
    <property type="entry name" value="DUF1677_pln"/>
</dbReference>
<feature type="region of interest" description="Disordered" evidence="1">
    <location>
        <begin position="106"/>
        <end position="150"/>
    </location>
</feature>
<proteinExistence type="predicted"/>
<dbReference type="PANTHER" id="PTHR33108:SF32">
    <property type="entry name" value="DUF1677 FAMILY PROTEIN (DUF1677)"/>
    <property type="match status" value="1"/>
</dbReference>
<evidence type="ECO:0000256" key="1">
    <source>
        <dbReference type="SAM" id="MobiDB-lite"/>
    </source>
</evidence>